<organism evidence="1 2">
    <name type="scientific">Pistacia integerrima</name>
    <dbReference type="NCBI Taxonomy" id="434235"/>
    <lineage>
        <taxon>Eukaryota</taxon>
        <taxon>Viridiplantae</taxon>
        <taxon>Streptophyta</taxon>
        <taxon>Embryophyta</taxon>
        <taxon>Tracheophyta</taxon>
        <taxon>Spermatophyta</taxon>
        <taxon>Magnoliopsida</taxon>
        <taxon>eudicotyledons</taxon>
        <taxon>Gunneridae</taxon>
        <taxon>Pentapetalae</taxon>
        <taxon>rosids</taxon>
        <taxon>malvids</taxon>
        <taxon>Sapindales</taxon>
        <taxon>Anacardiaceae</taxon>
        <taxon>Pistacia</taxon>
    </lineage>
</organism>
<accession>A0ACC0XDD0</accession>
<proteinExistence type="predicted"/>
<evidence type="ECO:0000313" key="1">
    <source>
        <dbReference type="EMBL" id="KAJ0015030.1"/>
    </source>
</evidence>
<dbReference type="Proteomes" id="UP001163603">
    <property type="component" value="Chromosome 13"/>
</dbReference>
<reference evidence="2" key="1">
    <citation type="journal article" date="2023" name="G3 (Bethesda)">
        <title>Genome assembly and association tests identify interacting loci associated with vigor, precocity, and sex in interspecific pistachio rootstocks.</title>
        <authorList>
            <person name="Palmer W."/>
            <person name="Jacygrad E."/>
            <person name="Sagayaradj S."/>
            <person name="Cavanaugh K."/>
            <person name="Han R."/>
            <person name="Bertier L."/>
            <person name="Beede B."/>
            <person name="Kafkas S."/>
            <person name="Golino D."/>
            <person name="Preece J."/>
            <person name="Michelmore R."/>
        </authorList>
    </citation>
    <scope>NUCLEOTIDE SEQUENCE [LARGE SCALE GENOMIC DNA]</scope>
</reference>
<protein>
    <submittedName>
        <fullName evidence="1">Uncharacterized protein</fullName>
    </submittedName>
</protein>
<keyword evidence="2" id="KW-1185">Reference proteome</keyword>
<comment type="caution">
    <text evidence="1">The sequence shown here is derived from an EMBL/GenBank/DDBJ whole genome shotgun (WGS) entry which is preliminary data.</text>
</comment>
<dbReference type="EMBL" id="CM047748">
    <property type="protein sequence ID" value="KAJ0015030.1"/>
    <property type="molecule type" value="Genomic_DNA"/>
</dbReference>
<evidence type="ECO:0000313" key="2">
    <source>
        <dbReference type="Proteomes" id="UP001163603"/>
    </source>
</evidence>
<name>A0ACC0XDD0_9ROSI</name>
<gene>
    <name evidence="1" type="ORF">Pint_20848</name>
</gene>
<sequence length="157" mass="18561">MRTYAREQLLHNNSNVSARVVTLNSLIKFQRVDQNYGLRPFQDDVCEDLKISISYNKTWKAKEYALNLLKGTHEDSFAKLPSYVTCLRVIILRQSQMWLLIDYRFKIFFMAMDAGIRGFQYIRLVIVIDATHLKAKYLGLLFVAWKRADFPFSFYGW</sequence>